<feature type="non-terminal residue" evidence="1">
    <location>
        <position position="1"/>
    </location>
</feature>
<dbReference type="AlphaFoldDB" id="A0A8S2RJ77"/>
<evidence type="ECO:0000313" key="2">
    <source>
        <dbReference type="Proteomes" id="UP000676336"/>
    </source>
</evidence>
<accession>A0A8S2RJ77</accession>
<evidence type="ECO:0000313" key="1">
    <source>
        <dbReference type="EMBL" id="CAF4166778.1"/>
    </source>
</evidence>
<feature type="non-terminal residue" evidence="1">
    <location>
        <position position="106"/>
    </location>
</feature>
<sequence>HAQCKRLVLFNTETKQEKILIDRVDNVTYSNADPFRAEWDTQFKGLYMSPPRLGYSSDGRYLLLPSLCGSRNVLYVYDFVEQNIIPLDSPLGVNTSMIDLGVFGHY</sequence>
<reference evidence="1" key="1">
    <citation type="submission" date="2021-02" db="EMBL/GenBank/DDBJ databases">
        <authorList>
            <person name="Nowell W R."/>
        </authorList>
    </citation>
    <scope>NUCLEOTIDE SEQUENCE</scope>
</reference>
<protein>
    <submittedName>
        <fullName evidence="1">Uncharacterized protein</fullName>
    </submittedName>
</protein>
<organism evidence="1 2">
    <name type="scientific">Rotaria magnacalcarata</name>
    <dbReference type="NCBI Taxonomy" id="392030"/>
    <lineage>
        <taxon>Eukaryota</taxon>
        <taxon>Metazoa</taxon>
        <taxon>Spiralia</taxon>
        <taxon>Gnathifera</taxon>
        <taxon>Rotifera</taxon>
        <taxon>Eurotatoria</taxon>
        <taxon>Bdelloidea</taxon>
        <taxon>Philodinida</taxon>
        <taxon>Philodinidae</taxon>
        <taxon>Rotaria</taxon>
    </lineage>
</organism>
<comment type="caution">
    <text evidence="1">The sequence shown here is derived from an EMBL/GenBank/DDBJ whole genome shotgun (WGS) entry which is preliminary data.</text>
</comment>
<name>A0A8S2RJ77_9BILA</name>
<dbReference type="EMBL" id="CAJOBI010012669">
    <property type="protein sequence ID" value="CAF4166778.1"/>
    <property type="molecule type" value="Genomic_DNA"/>
</dbReference>
<dbReference type="Proteomes" id="UP000676336">
    <property type="component" value="Unassembled WGS sequence"/>
</dbReference>
<proteinExistence type="predicted"/>
<gene>
    <name evidence="1" type="ORF">SMN809_LOCUS20423</name>
</gene>